<gene>
    <name evidence="1" type="ORF">E4V82_22570</name>
</gene>
<sequence length="403" mass="47720">MSRSADYTIQGFIYQFNKYLLEILRSSDEAYLTIEGINEDVEVEFNNETEAIQCKYHEGIDNFNWSIVYRPILQMMNHYYDNGNDFKNVKYRIYAYFPNKEPGTVEKLASETITDIFNSTNVKLATLINKLKDKLNMSAFQDVFCIEFGKSLDKLRDETYNLLEQNSIPKEDIDTLIYPNAIQKVAELSIQHDVQNRKVNKYIFLTELKLIRKTAVTQWTMALKNYKKILETRKKQLKSNLSKNYRTRYFIISSTIEEFDSCIVNFIKDYVDKYNFKTLHTNTPLFCLDCPNDLYENIKKRLYKKDIIFTDGYVTTNVYDEKRLLRLPMINFDCGKVKEREFSIRLINKDNIDVVNKSKCDDLFIISNNDFPMIDSEDVEIEKVELNKIQEIKYIMGMSDTYE</sequence>
<accession>A0A5N7J7Z1</accession>
<evidence type="ECO:0000313" key="2">
    <source>
        <dbReference type="Proteomes" id="UP000342249"/>
    </source>
</evidence>
<evidence type="ECO:0008006" key="3">
    <source>
        <dbReference type="Google" id="ProtNLM"/>
    </source>
</evidence>
<comment type="caution">
    <text evidence="1">The sequence shown here is derived from an EMBL/GenBank/DDBJ whole genome shotgun (WGS) entry which is preliminary data.</text>
</comment>
<evidence type="ECO:0000313" key="1">
    <source>
        <dbReference type="EMBL" id="MPQ64856.1"/>
    </source>
</evidence>
<dbReference type="AlphaFoldDB" id="A0A5N7J7Z1"/>
<organism evidence="1 2">
    <name type="scientific">Clostridium estertheticum</name>
    <dbReference type="NCBI Taxonomy" id="238834"/>
    <lineage>
        <taxon>Bacteria</taxon>
        <taxon>Bacillati</taxon>
        <taxon>Bacillota</taxon>
        <taxon>Clostridia</taxon>
        <taxon>Eubacteriales</taxon>
        <taxon>Clostridiaceae</taxon>
        <taxon>Clostridium</taxon>
    </lineage>
</organism>
<name>A0A5N7J7Z1_9CLOT</name>
<dbReference type="EMBL" id="SPSF01000056">
    <property type="protein sequence ID" value="MPQ64856.1"/>
    <property type="molecule type" value="Genomic_DNA"/>
</dbReference>
<reference evidence="1" key="1">
    <citation type="journal article" date="2019" name="Lett. Appl. Microbiol.">
        <title>A case of 'blown pack' spoilage of vacuum-packaged pork likely associated with Clostridium estertheticum in Canada.</title>
        <authorList>
            <person name="Zhang P."/>
            <person name="Ward P."/>
            <person name="McMullen L.M."/>
            <person name="Yang X."/>
        </authorList>
    </citation>
    <scope>NUCLEOTIDE SEQUENCE [LARGE SCALE GENOMIC DNA]</scope>
    <source>
        <strain evidence="1">MA19</strain>
    </source>
</reference>
<proteinExistence type="predicted"/>
<dbReference type="Proteomes" id="UP000342249">
    <property type="component" value="Unassembled WGS sequence"/>
</dbReference>
<protein>
    <recommendedName>
        <fullName evidence="3">DUF4297 domain-containing protein</fullName>
    </recommendedName>
</protein>
<dbReference type="RefSeq" id="WP_152754000.1">
    <property type="nucleotide sequence ID" value="NZ_SPSE01000054.1"/>
</dbReference>